<sequence length="226" mass="24302">MDIKEAEDCVRLVPIFAGMAEPAVRQIAGLVRDHDYAAREFLFNAGEDADRLFIIARGQVKVTSDTASGREQMLRLLTPGDFDGEAVLFNAGAYTTTAEALMPVQACTISRADFQGLLQAQPALALNVLNALGQRVVSLETQAAAVTASSVGERLANYLVETAATLGGDVFTLPLRKKDLAAYLGTSPETVSRRLRTFEDAGYLTQPRRGQIKLLDADGLLLASQK</sequence>
<evidence type="ECO:0000259" key="4">
    <source>
        <dbReference type="PROSITE" id="PS50042"/>
    </source>
</evidence>
<dbReference type="Proteomes" id="UP001220377">
    <property type="component" value="Chromosome"/>
</dbReference>
<evidence type="ECO:0000256" key="1">
    <source>
        <dbReference type="ARBA" id="ARBA00023015"/>
    </source>
</evidence>
<dbReference type="SUPFAM" id="SSF51206">
    <property type="entry name" value="cAMP-binding domain-like"/>
    <property type="match status" value="1"/>
</dbReference>
<dbReference type="SUPFAM" id="SSF46785">
    <property type="entry name" value="Winged helix' DNA-binding domain"/>
    <property type="match status" value="1"/>
</dbReference>
<proteinExistence type="predicted"/>
<gene>
    <name evidence="6" type="ORF">PQ472_01355</name>
</gene>
<dbReference type="Pfam" id="PF00027">
    <property type="entry name" value="cNMP_binding"/>
    <property type="match status" value="1"/>
</dbReference>
<evidence type="ECO:0000256" key="2">
    <source>
        <dbReference type="ARBA" id="ARBA00023125"/>
    </source>
</evidence>
<keyword evidence="1" id="KW-0805">Transcription regulation</keyword>
<keyword evidence="7" id="KW-1185">Reference proteome</keyword>
<keyword evidence="3" id="KW-0804">Transcription</keyword>
<evidence type="ECO:0000259" key="5">
    <source>
        <dbReference type="PROSITE" id="PS51063"/>
    </source>
</evidence>
<dbReference type="PRINTS" id="PR00034">
    <property type="entry name" value="HTHCRP"/>
</dbReference>
<dbReference type="SMART" id="SM00100">
    <property type="entry name" value="cNMP"/>
    <property type="match status" value="1"/>
</dbReference>
<dbReference type="SMART" id="SM00419">
    <property type="entry name" value="HTH_CRP"/>
    <property type="match status" value="1"/>
</dbReference>
<dbReference type="Gene3D" id="2.60.120.10">
    <property type="entry name" value="Jelly Rolls"/>
    <property type="match status" value="1"/>
</dbReference>
<dbReference type="InterPro" id="IPR050397">
    <property type="entry name" value="Env_Response_Regulators"/>
</dbReference>
<evidence type="ECO:0000256" key="3">
    <source>
        <dbReference type="ARBA" id="ARBA00023163"/>
    </source>
</evidence>
<dbReference type="EMBL" id="CP117884">
    <property type="protein sequence ID" value="WDF82917.1"/>
    <property type="molecule type" value="Genomic_DNA"/>
</dbReference>
<dbReference type="PANTHER" id="PTHR24567:SF74">
    <property type="entry name" value="HTH-TYPE TRANSCRIPTIONAL REGULATOR ARCR"/>
    <property type="match status" value="1"/>
</dbReference>
<protein>
    <submittedName>
        <fullName evidence="6">Crp/Fnr family transcriptional regulator</fullName>
    </submittedName>
</protein>
<dbReference type="Gene3D" id="1.10.10.10">
    <property type="entry name" value="Winged helix-like DNA-binding domain superfamily/Winged helix DNA-binding domain"/>
    <property type="match status" value="1"/>
</dbReference>
<name>A0ABY7WRY0_9LACO</name>
<dbReference type="Pfam" id="PF13545">
    <property type="entry name" value="HTH_Crp_2"/>
    <property type="match status" value="1"/>
</dbReference>
<dbReference type="InterPro" id="IPR036390">
    <property type="entry name" value="WH_DNA-bd_sf"/>
</dbReference>
<dbReference type="InterPro" id="IPR014710">
    <property type="entry name" value="RmlC-like_jellyroll"/>
</dbReference>
<reference evidence="6 7" key="1">
    <citation type="submission" date="2023-02" db="EMBL/GenBank/DDBJ databases">
        <title>Genome sequence of Lacticaseibacillus sp. KACC 23028.</title>
        <authorList>
            <person name="Kim S."/>
            <person name="Heo J."/>
            <person name="Kwon S.-W."/>
        </authorList>
    </citation>
    <scope>NUCLEOTIDE SEQUENCE [LARGE SCALE GENOMIC DNA]</scope>
    <source>
        <strain evidence="6 7">KACC 23028</strain>
    </source>
</reference>
<dbReference type="PANTHER" id="PTHR24567">
    <property type="entry name" value="CRP FAMILY TRANSCRIPTIONAL REGULATORY PROTEIN"/>
    <property type="match status" value="1"/>
</dbReference>
<organism evidence="6 7">
    <name type="scientific">Lacticaseibacillus pabuli</name>
    <dbReference type="NCBI Taxonomy" id="3025672"/>
    <lineage>
        <taxon>Bacteria</taxon>
        <taxon>Bacillati</taxon>
        <taxon>Bacillota</taxon>
        <taxon>Bacilli</taxon>
        <taxon>Lactobacillales</taxon>
        <taxon>Lactobacillaceae</taxon>
        <taxon>Lacticaseibacillus</taxon>
    </lineage>
</organism>
<evidence type="ECO:0000313" key="6">
    <source>
        <dbReference type="EMBL" id="WDF82917.1"/>
    </source>
</evidence>
<dbReference type="InterPro" id="IPR036388">
    <property type="entry name" value="WH-like_DNA-bd_sf"/>
</dbReference>
<dbReference type="InterPro" id="IPR012318">
    <property type="entry name" value="HTH_CRP"/>
</dbReference>
<dbReference type="PROSITE" id="PS50042">
    <property type="entry name" value="CNMP_BINDING_3"/>
    <property type="match status" value="1"/>
</dbReference>
<evidence type="ECO:0000313" key="7">
    <source>
        <dbReference type="Proteomes" id="UP001220377"/>
    </source>
</evidence>
<keyword evidence="2" id="KW-0238">DNA-binding</keyword>
<dbReference type="RefSeq" id="WP_274260693.1">
    <property type="nucleotide sequence ID" value="NZ_CP117884.1"/>
</dbReference>
<dbReference type="CDD" id="cd00038">
    <property type="entry name" value="CAP_ED"/>
    <property type="match status" value="1"/>
</dbReference>
<dbReference type="InterPro" id="IPR018490">
    <property type="entry name" value="cNMP-bd_dom_sf"/>
</dbReference>
<feature type="domain" description="HTH crp-type" evidence="5">
    <location>
        <begin position="149"/>
        <end position="218"/>
    </location>
</feature>
<dbReference type="InterPro" id="IPR000595">
    <property type="entry name" value="cNMP-bd_dom"/>
</dbReference>
<accession>A0ABY7WRY0</accession>
<feature type="domain" description="Cyclic nucleotide-binding" evidence="4">
    <location>
        <begin position="15"/>
        <end position="118"/>
    </location>
</feature>
<dbReference type="PROSITE" id="PS51063">
    <property type="entry name" value="HTH_CRP_2"/>
    <property type="match status" value="1"/>
</dbReference>